<protein>
    <submittedName>
        <fullName evidence="3">CBS domain protein</fullName>
    </submittedName>
</protein>
<dbReference type="Gene3D" id="3.10.580.10">
    <property type="entry name" value="CBS-domain"/>
    <property type="match status" value="1"/>
</dbReference>
<dbReference type="OrthoDB" id="5295117at2"/>
<dbReference type="InterPro" id="IPR000644">
    <property type="entry name" value="CBS_dom"/>
</dbReference>
<accession>A0A368Y856</accession>
<evidence type="ECO:0000313" key="3">
    <source>
        <dbReference type="EMBL" id="RCW76295.1"/>
    </source>
</evidence>
<dbReference type="Pfam" id="PF00571">
    <property type="entry name" value="CBS"/>
    <property type="match status" value="1"/>
</dbReference>
<gene>
    <name evidence="3" type="ORF">DES41_101901</name>
</gene>
<dbReference type="Proteomes" id="UP000252884">
    <property type="component" value="Unassembled WGS sequence"/>
</dbReference>
<organism evidence="3 4">
    <name type="scientific">Pseudorhodoferax soli</name>
    <dbReference type="NCBI Taxonomy" id="545864"/>
    <lineage>
        <taxon>Bacteria</taxon>
        <taxon>Pseudomonadati</taxon>
        <taxon>Pseudomonadota</taxon>
        <taxon>Betaproteobacteria</taxon>
        <taxon>Burkholderiales</taxon>
        <taxon>Comamonadaceae</taxon>
    </lineage>
</organism>
<dbReference type="InterPro" id="IPR046342">
    <property type="entry name" value="CBS_dom_sf"/>
</dbReference>
<evidence type="ECO:0000256" key="1">
    <source>
        <dbReference type="PROSITE-ProRule" id="PRU00703"/>
    </source>
</evidence>
<dbReference type="RefSeq" id="WP_114466239.1">
    <property type="nucleotide sequence ID" value="NZ_QPJK01000001.1"/>
</dbReference>
<evidence type="ECO:0000259" key="2">
    <source>
        <dbReference type="PROSITE" id="PS51371"/>
    </source>
</evidence>
<evidence type="ECO:0000313" key="4">
    <source>
        <dbReference type="Proteomes" id="UP000252884"/>
    </source>
</evidence>
<sequence length="195" mass="20745">MTGTSFKPLGTQPLAARALLARPAPGQPVTAQSPALEVMTDFTATNPVCIAPDASLFAANEAMLAHRVRLLFVADSEQLLGIVSTQDTLGERPLQLRHQGKGNVFDLSVSDLMHPLSGLPMLRLADVRHANVGDLLATFKRLGRQHLLVGEEPAGQPMTVRGMFSATQLGRQLGVPVDTFETAQTFAQIEAALGA</sequence>
<comment type="caution">
    <text evidence="3">The sequence shown here is derived from an EMBL/GenBank/DDBJ whole genome shotgun (WGS) entry which is preliminary data.</text>
</comment>
<dbReference type="EMBL" id="QPJK01000001">
    <property type="protein sequence ID" value="RCW76295.1"/>
    <property type="molecule type" value="Genomic_DNA"/>
</dbReference>
<keyword evidence="1" id="KW-0129">CBS domain</keyword>
<name>A0A368Y856_9BURK</name>
<reference evidence="3 4" key="1">
    <citation type="submission" date="2018-07" db="EMBL/GenBank/DDBJ databases">
        <title>Genomic Encyclopedia of Type Strains, Phase IV (KMG-IV): sequencing the most valuable type-strain genomes for metagenomic binning, comparative biology and taxonomic classification.</title>
        <authorList>
            <person name="Goeker M."/>
        </authorList>
    </citation>
    <scope>NUCLEOTIDE SEQUENCE [LARGE SCALE GENOMIC DNA]</scope>
    <source>
        <strain evidence="3 4">DSM 21634</strain>
    </source>
</reference>
<dbReference type="PROSITE" id="PS51371">
    <property type="entry name" value="CBS"/>
    <property type="match status" value="1"/>
</dbReference>
<feature type="domain" description="CBS" evidence="2">
    <location>
        <begin position="39"/>
        <end position="107"/>
    </location>
</feature>
<dbReference type="AlphaFoldDB" id="A0A368Y856"/>
<keyword evidence="4" id="KW-1185">Reference proteome</keyword>
<proteinExistence type="predicted"/>
<dbReference type="SUPFAM" id="SSF54631">
    <property type="entry name" value="CBS-domain pair"/>
    <property type="match status" value="1"/>
</dbReference>
<dbReference type="SMART" id="SM00116">
    <property type="entry name" value="CBS"/>
    <property type="match status" value="1"/>
</dbReference>